<feature type="compositionally biased region" description="Low complexity" evidence="6">
    <location>
        <begin position="106"/>
        <end position="126"/>
    </location>
</feature>
<evidence type="ECO:0000256" key="2">
    <source>
        <dbReference type="ARBA" id="ARBA00022729"/>
    </source>
</evidence>
<reference evidence="9" key="1">
    <citation type="journal article" date="2018" name="Toxins">
        <title>Buzz kill: function and proteomic composition of venom from the giant assassin fly Dolopus genitalis (Diptera: Asilidae).</title>
        <authorList>
            <person name="Walker A.A."/>
            <person name="Dobson J."/>
            <person name="Jin J."/>
            <person name="Robinson S.D."/>
            <person name="Herzig V."/>
            <person name="Vetter I."/>
            <person name="King G.F."/>
            <person name="Fry B.G."/>
        </authorList>
    </citation>
    <scope>NUCLEOTIDE SEQUENCE</scope>
    <source>
        <strain evidence="9">Dg84</strain>
        <tissue evidence="9">Venom/thoracic glands</tissue>
    </source>
</reference>
<evidence type="ECO:0000256" key="6">
    <source>
        <dbReference type="SAM" id="MobiDB-lite"/>
    </source>
</evidence>
<feature type="domain" description="Chitin-binding type-2" evidence="8">
    <location>
        <begin position="877"/>
        <end position="934"/>
    </location>
</feature>
<dbReference type="PROSITE" id="PS50940">
    <property type="entry name" value="CHIT_BIND_II"/>
    <property type="match status" value="10"/>
</dbReference>
<dbReference type="GO" id="GO:0008061">
    <property type="term" value="F:chitin binding"/>
    <property type="evidence" value="ECO:0007669"/>
    <property type="project" value="UniProtKB-KW"/>
</dbReference>
<feature type="chain" id="PRO_5017992715" evidence="7">
    <location>
        <begin position="21"/>
        <end position="934"/>
    </location>
</feature>
<feature type="region of interest" description="Disordered" evidence="6">
    <location>
        <begin position="99"/>
        <end position="141"/>
    </location>
</feature>
<feature type="compositionally biased region" description="Basic and acidic residues" evidence="6">
    <location>
        <begin position="127"/>
        <end position="141"/>
    </location>
</feature>
<dbReference type="SMART" id="SM00494">
    <property type="entry name" value="ChtBD2"/>
    <property type="match status" value="10"/>
</dbReference>
<dbReference type="AlphaFoldDB" id="A0A3G5BIJ9"/>
<dbReference type="EMBL" id="MK075202">
    <property type="protein sequence ID" value="AYV99605.1"/>
    <property type="molecule type" value="mRNA"/>
</dbReference>
<evidence type="ECO:0000256" key="3">
    <source>
        <dbReference type="ARBA" id="ARBA00022737"/>
    </source>
</evidence>
<evidence type="ECO:0000313" key="9">
    <source>
        <dbReference type="EMBL" id="AYV99605.1"/>
    </source>
</evidence>
<dbReference type="PANTHER" id="PTHR23301:SF0">
    <property type="entry name" value="CHITIN-BINDING TYPE-2 DOMAIN-CONTAINING PROTEIN-RELATED"/>
    <property type="match status" value="1"/>
</dbReference>
<feature type="compositionally biased region" description="Polar residues" evidence="6">
    <location>
        <begin position="680"/>
        <end position="694"/>
    </location>
</feature>
<dbReference type="SUPFAM" id="SSF57625">
    <property type="entry name" value="Invertebrate chitin-binding proteins"/>
    <property type="match status" value="10"/>
</dbReference>
<feature type="domain" description="Chitin-binding type-2" evidence="8">
    <location>
        <begin position="319"/>
        <end position="379"/>
    </location>
</feature>
<feature type="domain" description="Chitin-binding type-2" evidence="8">
    <location>
        <begin position="415"/>
        <end position="475"/>
    </location>
</feature>
<protein>
    <submittedName>
        <fullName evidence="9">Venom polypeptide</fullName>
    </submittedName>
</protein>
<dbReference type="GO" id="GO:0005576">
    <property type="term" value="C:extracellular region"/>
    <property type="evidence" value="ECO:0007669"/>
    <property type="project" value="InterPro"/>
</dbReference>
<feature type="region of interest" description="Disordered" evidence="6">
    <location>
        <begin position="291"/>
        <end position="329"/>
    </location>
</feature>
<feature type="domain" description="Chitin-binding type-2" evidence="8">
    <location>
        <begin position="786"/>
        <end position="841"/>
    </location>
</feature>
<keyword evidence="3" id="KW-0677">Repeat</keyword>
<feature type="region of interest" description="Disordered" evidence="6">
    <location>
        <begin position="680"/>
        <end position="702"/>
    </location>
</feature>
<dbReference type="Gene3D" id="2.170.140.10">
    <property type="entry name" value="Chitin binding domain"/>
    <property type="match status" value="10"/>
</dbReference>
<evidence type="ECO:0000256" key="5">
    <source>
        <dbReference type="ARBA" id="ARBA00023180"/>
    </source>
</evidence>
<evidence type="ECO:0000256" key="7">
    <source>
        <dbReference type="SAM" id="SignalP"/>
    </source>
</evidence>
<keyword evidence="4" id="KW-1015">Disulfide bond</keyword>
<dbReference type="PROSITE" id="PS51257">
    <property type="entry name" value="PROKAR_LIPOPROTEIN"/>
    <property type="match status" value="1"/>
</dbReference>
<keyword evidence="5" id="KW-0325">Glycoprotein</keyword>
<feature type="domain" description="Chitin-binding type-2" evidence="8">
    <location>
        <begin position="131"/>
        <end position="191"/>
    </location>
</feature>
<feature type="domain" description="Chitin-binding type-2" evidence="8">
    <location>
        <begin position="227"/>
        <end position="287"/>
    </location>
</feature>
<feature type="domain" description="Chitin-binding type-2" evidence="8">
    <location>
        <begin position="605"/>
        <end position="665"/>
    </location>
</feature>
<keyword evidence="2 7" id="KW-0732">Signal</keyword>
<evidence type="ECO:0000256" key="1">
    <source>
        <dbReference type="ARBA" id="ARBA00022669"/>
    </source>
</evidence>
<keyword evidence="1" id="KW-0147">Chitin-binding</keyword>
<feature type="region of interest" description="Disordered" evidence="6">
    <location>
        <begin position="484"/>
        <end position="517"/>
    </location>
</feature>
<feature type="compositionally biased region" description="Basic and acidic residues" evidence="6">
    <location>
        <begin position="315"/>
        <end position="329"/>
    </location>
</feature>
<name>A0A3G5BIJ9_DOLGE</name>
<organism evidence="9">
    <name type="scientific">Dolopus genitalis</name>
    <name type="common">Giant Australian assassin fly</name>
    <name type="synonym">Asilus genitalis</name>
    <dbReference type="NCBI Taxonomy" id="2488630"/>
    <lineage>
        <taxon>Eukaryota</taxon>
        <taxon>Metazoa</taxon>
        <taxon>Ecdysozoa</taxon>
        <taxon>Arthropoda</taxon>
        <taxon>Hexapoda</taxon>
        <taxon>Insecta</taxon>
        <taxon>Pterygota</taxon>
        <taxon>Neoptera</taxon>
        <taxon>Endopterygota</taxon>
        <taxon>Diptera</taxon>
        <taxon>Brachycera</taxon>
        <taxon>Muscomorpha</taxon>
        <taxon>Asiloidea</taxon>
        <taxon>Asilidae</taxon>
        <taxon>Asilinae</taxon>
        <taxon>Dolopus</taxon>
    </lineage>
</organism>
<feature type="compositionally biased region" description="Low complexity" evidence="6">
    <location>
        <begin position="484"/>
        <end position="502"/>
    </location>
</feature>
<dbReference type="InterPro" id="IPR051940">
    <property type="entry name" value="Chitin_bind-dev_reg"/>
</dbReference>
<dbReference type="InterPro" id="IPR036508">
    <property type="entry name" value="Chitin-bd_dom_sf"/>
</dbReference>
<sequence length="934" mass="102434">MKARIILVAVFVLSITSGSCDFSSSFAKNAEPEQPAVNPLCPTEEDPKTPTVLPHPKDCSKFYKCMHGKAYPISCPQGLHWSTKLQRCDWPEVAGCDPSIPTTKIPEGTTPPATQTPPTSAAPTTEAPKKDPRCPVDEDPKTPTVLPFPNDCSKFYKCLNGVAYPVSCPAGLHWSNDLNCCDWPEVAKCDPKVKVPSVEQNIKTAMNKELLTTAIPATVMPTKPAINALCPPKEDPKTPTVLPYPNDCSKFYKCLNGRAYPISCPQGLHWSTKLQRCDWPEVAGCDPNVPTTRIPEVTTPSATPAPSTTAPTTEAPKKDPRCPKDEDPKTPTVLPFPNDCSKFYKCLNGVAYPVSCPAGLHWSNDLNRCDWPEVAKCDPKVQVPSVEQNIKTAMNKELLTTAMPTTVKPTGPAVNALCPPEEDPKTPTVLPYPNDCSKFYKCLNGRAYPISCPQGLHWSTKLQRCDWPEVAGCDPSIPTTLIPEVTTSSATSTPSTAAPTTEAPKKDSRCPEDEDPKIPTVLPFPNDCSKFYKCLNGIAYPVSCPAGLHWSNDLNRCDWPEVAKCDPKLQMPSTKDEKIPMNKELLTTAMPATTIMPTSVTPPMHVDCPVNEDPQKPTLLPNPNDCSKFYKCVNRRGYLIACPAGLHFSTKLGLCDWPEVANCDASLRRETTALPRVSTTGAPKISTTRATTPAPSVPLDCPANEDPKNPIVLPYPGDCSKFYKCLSGRAYPIACPAGLHYSQKLEQCDWPENAKCDPAPKMSEKPSPSTKAPESKLILPGIEPKVVKCNGKTQLIAHNTDCTKFIQCVGNMGVEKSCPMGTHFNSQFMICDYPERANCQADTSRSKLPEKVVTEIPLTTRMPIDATTVPKREINQENICDGAADNSYLQHPQDCSKYVHCYNRQMFIQQCPLGLLWNHQLKNCDFKEKVDCKN</sequence>
<dbReference type="Pfam" id="PF01607">
    <property type="entry name" value="CBM_14"/>
    <property type="match status" value="10"/>
</dbReference>
<accession>A0A3G5BIJ9</accession>
<feature type="domain" description="Chitin-binding type-2" evidence="8">
    <location>
        <begin position="38"/>
        <end position="98"/>
    </location>
</feature>
<feature type="compositionally biased region" description="Low complexity" evidence="6">
    <location>
        <begin position="295"/>
        <end position="314"/>
    </location>
</feature>
<proteinExistence type="evidence at transcript level"/>
<evidence type="ECO:0000256" key="4">
    <source>
        <dbReference type="ARBA" id="ARBA00023157"/>
    </source>
</evidence>
<feature type="domain" description="Chitin-binding type-2" evidence="8">
    <location>
        <begin position="507"/>
        <end position="567"/>
    </location>
</feature>
<feature type="signal peptide" evidence="7">
    <location>
        <begin position="1"/>
        <end position="20"/>
    </location>
</feature>
<feature type="domain" description="Chitin-binding type-2" evidence="8">
    <location>
        <begin position="698"/>
        <end position="758"/>
    </location>
</feature>
<dbReference type="PANTHER" id="PTHR23301">
    <property type="entry name" value="CHITIN BINDING PERITROPHIN-A"/>
    <property type="match status" value="1"/>
</dbReference>
<dbReference type="InterPro" id="IPR002557">
    <property type="entry name" value="Chitin-bd_dom"/>
</dbReference>
<evidence type="ECO:0000259" key="8">
    <source>
        <dbReference type="PROSITE" id="PS50940"/>
    </source>
</evidence>